<evidence type="ECO:0000313" key="1">
    <source>
        <dbReference type="EMBL" id="KAF9464689.1"/>
    </source>
</evidence>
<dbReference type="AlphaFoldDB" id="A0A9P5Y8L0"/>
<evidence type="ECO:0000313" key="2">
    <source>
        <dbReference type="Proteomes" id="UP000807353"/>
    </source>
</evidence>
<dbReference type="Proteomes" id="UP000807353">
    <property type="component" value="Unassembled WGS sequence"/>
</dbReference>
<gene>
    <name evidence="1" type="ORF">BDZ94DRAFT_459734</name>
</gene>
<reference evidence="1" key="1">
    <citation type="submission" date="2020-11" db="EMBL/GenBank/DDBJ databases">
        <authorList>
            <consortium name="DOE Joint Genome Institute"/>
            <person name="Ahrendt S."/>
            <person name="Riley R."/>
            <person name="Andreopoulos W."/>
            <person name="Labutti K."/>
            <person name="Pangilinan J."/>
            <person name="Ruiz-Duenas F.J."/>
            <person name="Barrasa J.M."/>
            <person name="Sanchez-Garcia M."/>
            <person name="Camarero S."/>
            <person name="Miyauchi S."/>
            <person name="Serrano A."/>
            <person name="Linde D."/>
            <person name="Babiker R."/>
            <person name="Drula E."/>
            <person name="Ayuso-Fernandez I."/>
            <person name="Pacheco R."/>
            <person name="Padilla G."/>
            <person name="Ferreira P."/>
            <person name="Barriuso J."/>
            <person name="Kellner H."/>
            <person name="Castanera R."/>
            <person name="Alfaro M."/>
            <person name="Ramirez L."/>
            <person name="Pisabarro A.G."/>
            <person name="Kuo A."/>
            <person name="Tritt A."/>
            <person name="Lipzen A."/>
            <person name="He G."/>
            <person name="Yan M."/>
            <person name="Ng V."/>
            <person name="Cullen D."/>
            <person name="Martin F."/>
            <person name="Rosso M.-N."/>
            <person name="Henrissat B."/>
            <person name="Hibbett D."/>
            <person name="Martinez A.T."/>
            <person name="Grigoriev I.V."/>
        </authorList>
    </citation>
    <scope>NUCLEOTIDE SEQUENCE</scope>
    <source>
        <strain evidence="1">CBS 247.69</strain>
    </source>
</reference>
<name>A0A9P5Y8L0_9AGAR</name>
<dbReference type="OrthoDB" id="3067625at2759"/>
<keyword evidence="2" id="KW-1185">Reference proteome</keyword>
<accession>A0A9P5Y8L0</accession>
<comment type="caution">
    <text evidence="1">The sequence shown here is derived from an EMBL/GenBank/DDBJ whole genome shotgun (WGS) entry which is preliminary data.</text>
</comment>
<sequence>MRCTLTCRIAPLSTSGMVSHPVPKRPILQVRGPLLTSLASTPISWMSQGSSSLPQTSPSLSGSVPSGIVDSSPKQLRATSLLFVPSTLTKDFLSWPEHNPKHPISLSILQQLASSPGDLSNTFDASFDAAIKLAWSGFLCCGEFTINHGEKFNTILNLTRGCMTFVPSLDNPTHIRLDLPASKTDPFRKGVSILIAKAPDGFYLCCFCFAPSLHH</sequence>
<protein>
    <submittedName>
        <fullName evidence="1">Uncharacterized protein</fullName>
    </submittedName>
</protein>
<proteinExistence type="predicted"/>
<dbReference type="EMBL" id="MU150252">
    <property type="protein sequence ID" value="KAF9464689.1"/>
    <property type="molecule type" value="Genomic_DNA"/>
</dbReference>
<organism evidence="1 2">
    <name type="scientific">Collybia nuda</name>
    <dbReference type="NCBI Taxonomy" id="64659"/>
    <lineage>
        <taxon>Eukaryota</taxon>
        <taxon>Fungi</taxon>
        <taxon>Dikarya</taxon>
        <taxon>Basidiomycota</taxon>
        <taxon>Agaricomycotina</taxon>
        <taxon>Agaricomycetes</taxon>
        <taxon>Agaricomycetidae</taxon>
        <taxon>Agaricales</taxon>
        <taxon>Tricholomatineae</taxon>
        <taxon>Clitocybaceae</taxon>
        <taxon>Collybia</taxon>
    </lineage>
</organism>